<reference evidence="9 10" key="1">
    <citation type="submission" date="2018-05" db="EMBL/GenBank/DDBJ databases">
        <title>Genomic Encyclopedia of Type Strains, Phase IV (KMG-IV): sequencing the most valuable type-strain genomes for metagenomic binning, comparative biology and taxonomic classification.</title>
        <authorList>
            <person name="Goeker M."/>
        </authorList>
    </citation>
    <scope>NUCLEOTIDE SEQUENCE [LARGE SCALE GENOMIC DNA]</scope>
    <source>
        <strain evidence="9 10">DSM 44704</strain>
    </source>
</reference>
<name>A0A318K5G7_9NOCA</name>
<feature type="transmembrane region" description="Helical" evidence="7">
    <location>
        <begin position="178"/>
        <end position="197"/>
    </location>
</feature>
<organism evidence="9 10">
    <name type="scientific">Nocardia tenerifensis</name>
    <dbReference type="NCBI Taxonomy" id="228006"/>
    <lineage>
        <taxon>Bacteria</taxon>
        <taxon>Bacillati</taxon>
        <taxon>Actinomycetota</taxon>
        <taxon>Actinomycetes</taxon>
        <taxon>Mycobacteriales</taxon>
        <taxon>Nocardiaceae</taxon>
        <taxon>Nocardia</taxon>
    </lineage>
</organism>
<dbReference type="GO" id="GO:0005886">
    <property type="term" value="C:plasma membrane"/>
    <property type="evidence" value="ECO:0007669"/>
    <property type="project" value="UniProtKB-SubCell"/>
</dbReference>
<gene>
    <name evidence="9" type="ORF">DFR70_10595</name>
</gene>
<evidence type="ECO:0000256" key="1">
    <source>
        <dbReference type="ARBA" id="ARBA00004651"/>
    </source>
</evidence>
<dbReference type="InterPro" id="IPR000515">
    <property type="entry name" value="MetI-like"/>
</dbReference>
<dbReference type="AlphaFoldDB" id="A0A318K5G7"/>
<evidence type="ECO:0000256" key="4">
    <source>
        <dbReference type="ARBA" id="ARBA00022692"/>
    </source>
</evidence>
<comment type="caution">
    <text evidence="9">The sequence shown here is derived from an EMBL/GenBank/DDBJ whole genome shotgun (WGS) entry which is preliminary data.</text>
</comment>
<keyword evidence="2 7" id="KW-0813">Transport</keyword>
<dbReference type="Pfam" id="PF00528">
    <property type="entry name" value="BPD_transp_1"/>
    <property type="match status" value="1"/>
</dbReference>
<dbReference type="PANTHER" id="PTHR43163:SF6">
    <property type="entry name" value="DIPEPTIDE TRANSPORT SYSTEM PERMEASE PROTEIN DPPB-RELATED"/>
    <property type="match status" value="1"/>
</dbReference>
<keyword evidence="6 7" id="KW-0472">Membrane</keyword>
<dbReference type="InterPro" id="IPR035906">
    <property type="entry name" value="MetI-like_sf"/>
</dbReference>
<evidence type="ECO:0000313" key="10">
    <source>
        <dbReference type="Proteomes" id="UP000247569"/>
    </source>
</evidence>
<evidence type="ECO:0000259" key="8">
    <source>
        <dbReference type="PROSITE" id="PS50928"/>
    </source>
</evidence>
<dbReference type="Pfam" id="PF19300">
    <property type="entry name" value="BPD_transp_1_N"/>
    <property type="match status" value="1"/>
</dbReference>
<evidence type="ECO:0000256" key="6">
    <source>
        <dbReference type="ARBA" id="ARBA00023136"/>
    </source>
</evidence>
<evidence type="ECO:0000256" key="2">
    <source>
        <dbReference type="ARBA" id="ARBA00022448"/>
    </source>
</evidence>
<evidence type="ECO:0000256" key="5">
    <source>
        <dbReference type="ARBA" id="ARBA00022989"/>
    </source>
</evidence>
<keyword evidence="3" id="KW-1003">Cell membrane</keyword>
<keyword evidence="5 7" id="KW-1133">Transmembrane helix</keyword>
<comment type="similarity">
    <text evidence="7">Belongs to the binding-protein-dependent transport system permease family.</text>
</comment>
<dbReference type="SUPFAM" id="SSF161098">
    <property type="entry name" value="MetI-like"/>
    <property type="match status" value="1"/>
</dbReference>
<feature type="transmembrane region" description="Helical" evidence="7">
    <location>
        <begin position="134"/>
        <end position="158"/>
    </location>
</feature>
<dbReference type="RefSeq" id="WP_040737195.1">
    <property type="nucleotide sequence ID" value="NZ_QJKF01000005.1"/>
</dbReference>
<protein>
    <submittedName>
        <fullName evidence="9">Peptide/nickel transport system permease protein</fullName>
    </submittedName>
</protein>
<evidence type="ECO:0000256" key="7">
    <source>
        <dbReference type="RuleBase" id="RU363032"/>
    </source>
</evidence>
<accession>A0A318K5G7</accession>
<evidence type="ECO:0000256" key="3">
    <source>
        <dbReference type="ARBA" id="ARBA00022475"/>
    </source>
</evidence>
<feature type="domain" description="ABC transmembrane type-1" evidence="8">
    <location>
        <begin position="95"/>
        <end position="300"/>
    </location>
</feature>
<dbReference type="PANTHER" id="PTHR43163">
    <property type="entry name" value="DIPEPTIDE TRANSPORT SYSTEM PERMEASE PROTEIN DPPB-RELATED"/>
    <property type="match status" value="1"/>
</dbReference>
<keyword evidence="4 7" id="KW-0812">Transmembrane</keyword>
<dbReference type="CDD" id="cd06261">
    <property type="entry name" value="TM_PBP2"/>
    <property type="match status" value="1"/>
</dbReference>
<comment type="subcellular location">
    <subcellularLocation>
        <location evidence="1 7">Cell membrane</location>
        <topology evidence="1 7">Multi-pass membrane protein</topology>
    </subcellularLocation>
</comment>
<keyword evidence="10" id="KW-1185">Reference proteome</keyword>
<sequence length="318" mass="34023">MARYLLERLGLALLTLVLLSLIVFFAGSVLPGNPGRAILGPFASEHAVALLDEELGVNRPLLSQYWSWVTNFARGDMGTSYQFRAPVDSLLMPALVRSLKLALVALAIVVPVSITAGVLAALYRGRAVDRTISVAALSLSTVPEFVSGIVLIVVFAIGLKAFPVTATAPAGTSPPAELRYLILPAIPLVLILFGYIARMTRAGTLEALDSDYVRTAILKGLPRSVVIRRHVLRNSLLPTITVVATQTGYLVGGLVVVETLFNYQGLGRLIFTAATNKDFPMLEAGVLLIGIVYLAATFVADVLYTVLNPRIRLQGAES</sequence>
<dbReference type="Proteomes" id="UP000247569">
    <property type="component" value="Unassembled WGS sequence"/>
</dbReference>
<dbReference type="InterPro" id="IPR045621">
    <property type="entry name" value="BPD_transp_1_N"/>
</dbReference>
<dbReference type="OrthoDB" id="4695618at2"/>
<feature type="transmembrane region" description="Helical" evidence="7">
    <location>
        <begin position="236"/>
        <end position="261"/>
    </location>
</feature>
<dbReference type="GO" id="GO:0071916">
    <property type="term" value="F:dipeptide transmembrane transporter activity"/>
    <property type="evidence" value="ECO:0007669"/>
    <property type="project" value="TreeGrafter"/>
</dbReference>
<evidence type="ECO:0000313" key="9">
    <source>
        <dbReference type="EMBL" id="PXX63913.1"/>
    </source>
</evidence>
<feature type="transmembrane region" description="Helical" evidence="7">
    <location>
        <begin position="101"/>
        <end position="122"/>
    </location>
</feature>
<dbReference type="Gene3D" id="1.10.3720.10">
    <property type="entry name" value="MetI-like"/>
    <property type="match status" value="1"/>
</dbReference>
<proteinExistence type="inferred from homology"/>
<dbReference type="PROSITE" id="PS50928">
    <property type="entry name" value="ABC_TM1"/>
    <property type="match status" value="1"/>
</dbReference>
<dbReference type="EMBL" id="QJKF01000005">
    <property type="protein sequence ID" value="PXX63913.1"/>
    <property type="molecule type" value="Genomic_DNA"/>
</dbReference>
<feature type="transmembrane region" description="Helical" evidence="7">
    <location>
        <begin position="281"/>
        <end position="304"/>
    </location>
</feature>